<protein>
    <submittedName>
        <fullName evidence="4">Glyco_trans_2-like domain-containing protein</fullName>
    </submittedName>
</protein>
<accession>A0A1I7WZ14</accession>
<proteinExistence type="predicted"/>
<dbReference type="InterPro" id="IPR027389">
    <property type="entry name" value="B_mannosylTrfase_Bre-3/Egh"/>
</dbReference>
<feature type="domain" description="Glycosyltransferase 2-like" evidence="2">
    <location>
        <begin position="73"/>
        <end position="153"/>
    </location>
</feature>
<evidence type="ECO:0000259" key="2">
    <source>
        <dbReference type="Pfam" id="PF13632"/>
    </source>
</evidence>
<keyword evidence="3" id="KW-1185">Reference proteome</keyword>
<name>A0A1I7WZ14_HETBA</name>
<sequence>MYIYIYMYIYLPENIAINMTTCFDAGMENFIFEVCLFIYCTASTLLSSLQALKYDIFAGQKVEQNSRHVPYNTAWKMILIFFNVADDMGKLRLQFKLFHKPLFGWKGSFVVTQVSAERKVSYDHGLEGSIAEDCFFSMVAMKHGYTFDFIEGKKPLIFTMYFSLNHVSAGFPRIVVICMGNHADYVIAGIYYGCKSSYVLLLINRVSTTLTLRNSAWRLVLYLTGALMTIPFNIIIENAAVLVGMFGRKDQFYIDNWYANAPRTPSIATSFPMIYFVF</sequence>
<dbReference type="Proteomes" id="UP000095283">
    <property type="component" value="Unplaced"/>
</dbReference>
<dbReference type="GO" id="GO:0005737">
    <property type="term" value="C:cytoplasm"/>
    <property type="evidence" value="ECO:0007669"/>
    <property type="project" value="TreeGrafter"/>
</dbReference>
<evidence type="ECO:0000313" key="4">
    <source>
        <dbReference type="WBParaSite" id="Hba_10382"/>
    </source>
</evidence>
<keyword evidence="1" id="KW-0472">Membrane</keyword>
<reference evidence="4" key="1">
    <citation type="submission" date="2016-11" db="UniProtKB">
        <authorList>
            <consortium name="WormBaseParasite"/>
        </authorList>
    </citation>
    <scope>IDENTIFICATION</scope>
</reference>
<dbReference type="Pfam" id="PF13632">
    <property type="entry name" value="Glyco_trans_2_3"/>
    <property type="match status" value="1"/>
</dbReference>
<dbReference type="WBParaSite" id="Hba_10382">
    <property type="protein sequence ID" value="Hba_10382"/>
    <property type="gene ID" value="Hba_10382"/>
</dbReference>
<dbReference type="PANTHER" id="PTHR16779">
    <property type="entry name" value="BETA-1,4-MANNOSYLTRANSFERASE EGH"/>
    <property type="match status" value="1"/>
</dbReference>
<evidence type="ECO:0000313" key="3">
    <source>
        <dbReference type="Proteomes" id="UP000095283"/>
    </source>
</evidence>
<evidence type="ECO:0000256" key="1">
    <source>
        <dbReference type="SAM" id="Phobius"/>
    </source>
</evidence>
<dbReference type="AlphaFoldDB" id="A0A1I7WZ14"/>
<keyword evidence="1" id="KW-1133">Transmembrane helix</keyword>
<dbReference type="GO" id="GO:0019187">
    <property type="term" value="F:beta-1,4-mannosyltransferase activity"/>
    <property type="evidence" value="ECO:0007669"/>
    <property type="project" value="InterPro"/>
</dbReference>
<feature type="transmembrane region" description="Helical" evidence="1">
    <location>
        <begin position="219"/>
        <end position="243"/>
    </location>
</feature>
<dbReference type="PANTHER" id="PTHR16779:SF1">
    <property type="entry name" value="BETA-1,4-MANNOSYLTRANSFERASE EGH"/>
    <property type="match status" value="1"/>
</dbReference>
<keyword evidence="1" id="KW-0812">Transmembrane</keyword>
<dbReference type="InterPro" id="IPR001173">
    <property type="entry name" value="Glyco_trans_2-like"/>
</dbReference>
<organism evidence="3 4">
    <name type="scientific">Heterorhabditis bacteriophora</name>
    <name type="common">Entomopathogenic nematode worm</name>
    <dbReference type="NCBI Taxonomy" id="37862"/>
    <lineage>
        <taxon>Eukaryota</taxon>
        <taxon>Metazoa</taxon>
        <taxon>Ecdysozoa</taxon>
        <taxon>Nematoda</taxon>
        <taxon>Chromadorea</taxon>
        <taxon>Rhabditida</taxon>
        <taxon>Rhabditina</taxon>
        <taxon>Rhabditomorpha</taxon>
        <taxon>Strongyloidea</taxon>
        <taxon>Heterorhabditidae</taxon>
        <taxon>Heterorhabditis</taxon>
    </lineage>
</organism>